<accession>W6UU12</accession>
<reference evidence="1 2" key="1">
    <citation type="journal article" date="2013" name="Nat. Genet.">
        <title>The genome of the hydatid tapeworm Echinococcus granulosus.</title>
        <authorList>
            <person name="Zheng H."/>
            <person name="Zhang W."/>
            <person name="Zhang L."/>
            <person name="Zhang Z."/>
            <person name="Li J."/>
            <person name="Lu G."/>
            <person name="Zhu Y."/>
            <person name="Wang Y."/>
            <person name="Huang Y."/>
            <person name="Liu J."/>
            <person name="Kang H."/>
            <person name="Chen J."/>
            <person name="Wang L."/>
            <person name="Chen A."/>
            <person name="Yu S."/>
            <person name="Gao Z."/>
            <person name="Jin L."/>
            <person name="Gu W."/>
            <person name="Wang Z."/>
            <person name="Zhao L."/>
            <person name="Shi B."/>
            <person name="Wen H."/>
            <person name="Lin R."/>
            <person name="Jones M.K."/>
            <person name="Brejova B."/>
            <person name="Vinar T."/>
            <person name="Zhao G."/>
            <person name="McManus D.P."/>
            <person name="Chen Z."/>
            <person name="Zhou Y."/>
            <person name="Wang S."/>
        </authorList>
    </citation>
    <scope>NUCLEOTIDE SEQUENCE [LARGE SCALE GENOMIC DNA]</scope>
</reference>
<evidence type="ECO:0000313" key="1">
    <source>
        <dbReference type="EMBL" id="EUB64131.1"/>
    </source>
</evidence>
<gene>
    <name evidence="1" type="ORF">EGR_01259</name>
</gene>
<keyword evidence="2" id="KW-1185">Reference proteome</keyword>
<organism evidence="1 2">
    <name type="scientific">Echinococcus granulosus</name>
    <name type="common">Hydatid tapeworm</name>
    <dbReference type="NCBI Taxonomy" id="6210"/>
    <lineage>
        <taxon>Eukaryota</taxon>
        <taxon>Metazoa</taxon>
        <taxon>Spiralia</taxon>
        <taxon>Lophotrochozoa</taxon>
        <taxon>Platyhelminthes</taxon>
        <taxon>Cestoda</taxon>
        <taxon>Eucestoda</taxon>
        <taxon>Cyclophyllidea</taxon>
        <taxon>Taeniidae</taxon>
        <taxon>Echinococcus</taxon>
        <taxon>Echinococcus granulosus group</taxon>
    </lineage>
</organism>
<proteinExistence type="predicted"/>
<name>W6UU12_ECHGR</name>
<dbReference type="KEGG" id="egl:EGR_01259"/>
<dbReference type="CTD" id="36336974"/>
<comment type="caution">
    <text evidence="1">The sequence shown here is derived from an EMBL/GenBank/DDBJ whole genome shotgun (WGS) entry which is preliminary data.</text>
</comment>
<dbReference type="RefSeq" id="XP_024355327.1">
    <property type="nucleotide sequence ID" value="XM_024490508.1"/>
</dbReference>
<dbReference type="EMBL" id="APAU02000004">
    <property type="protein sequence ID" value="EUB64131.1"/>
    <property type="molecule type" value="Genomic_DNA"/>
</dbReference>
<evidence type="ECO:0000313" key="2">
    <source>
        <dbReference type="Proteomes" id="UP000019149"/>
    </source>
</evidence>
<sequence>MHSSWRVVRVSGGEKKEVTMYAAAIDTEEWRRLVLHSMPWEDLKTQLDFPSGCGECKQKGVDCWARGKIIQNNYIIISPHTDPQVSIVGMKWGINCPDRRTGQAPDDDSTCRYFSPRATTQWNLANQQAIYWWHEVENQVVVTAASTPTVMCVDGENLLIFHRFFAIHLRISYLEDKIALLEPFLLFVVHISAPGVILNEGGGLNGVKG</sequence>
<protein>
    <submittedName>
        <fullName evidence="1">Uncharacterized protein</fullName>
    </submittedName>
</protein>
<dbReference type="GeneID" id="36336974"/>
<dbReference type="Proteomes" id="UP000019149">
    <property type="component" value="Unassembled WGS sequence"/>
</dbReference>
<dbReference type="AlphaFoldDB" id="W6UU12"/>